<feature type="region of interest" description="Disordered" evidence="5">
    <location>
        <begin position="267"/>
        <end position="291"/>
    </location>
</feature>
<feature type="domain" description="Myb-like" evidence="6">
    <location>
        <begin position="446"/>
        <end position="497"/>
    </location>
</feature>
<evidence type="ECO:0000313" key="8">
    <source>
        <dbReference type="EMBL" id="ORZ18768.1"/>
    </source>
</evidence>
<dbReference type="PANTHER" id="PTHR46621">
    <property type="entry name" value="SNRNA-ACTIVATING PROTEIN COMPLEX SUBUNIT 4"/>
    <property type="match status" value="1"/>
</dbReference>
<dbReference type="GO" id="GO:0019185">
    <property type="term" value="C:snRNA-activating protein complex"/>
    <property type="evidence" value="ECO:0007669"/>
    <property type="project" value="TreeGrafter"/>
</dbReference>
<accession>A0A1X2ILW7</accession>
<dbReference type="InterPro" id="IPR001005">
    <property type="entry name" value="SANT/Myb"/>
</dbReference>
<dbReference type="Gene3D" id="1.10.10.60">
    <property type="entry name" value="Homeodomain-like"/>
    <property type="match status" value="1"/>
</dbReference>
<keyword evidence="4" id="KW-0539">Nucleus</keyword>
<evidence type="ECO:0000256" key="3">
    <source>
        <dbReference type="ARBA" id="ARBA00023163"/>
    </source>
</evidence>
<evidence type="ECO:0000256" key="5">
    <source>
        <dbReference type="SAM" id="MobiDB-lite"/>
    </source>
</evidence>
<evidence type="ECO:0000259" key="7">
    <source>
        <dbReference type="PROSITE" id="PS51294"/>
    </source>
</evidence>
<evidence type="ECO:0000259" key="6">
    <source>
        <dbReference type="PROSITE" id="PS50090"/>
    </source>
</evidence>
<feature type="compositionally biased region" description="Basic and acidic residues" evidence="5">
    <location>
        <begin position="335"/>
        <end position="346"/>
    </location>
</feature>
<dbReference type="GO" id="GO:0000978">
    <property type="term" value="F:RNA polymerase II cis-regulatory region sequence-specific DNA binding"/>
    <property type="evidence" value="ECO:0007669"/>
    <property type="project" value="TreeGrafter"/>
</dbReference>
<feature type="region of interest" description="Disordered" evidence="5">
    <location>
        <begin position="414"/>
        <end position="448"/>
    </location>
</feature>
<dbReference type="SUPFAM" id="SSF46689">
    <property type="entry name" value="Homeodomain-like"/>
    <property type="match status" value="1"/>
</dbReference>
<gene>
    <name evidence="8" type="ORF">BCR42DRAFT_411541</name>
</gene>
<dbReference type="GO" id="GO:0001006">
    <property type="term" value="F:RNA polymerase III type 3 promoter sequence-specific DNA binding"/>
    <property type="evidence" value="ECO:0007669"/>
    <property type="project" value="TreeGrafter"/>
</dbReference>
<proteinExistence type="predicted"/>
<keyword evidence="2" id="KW-0238">DNA-binding</keyword>
<dbReference type="OrthoDB" id="2143914at2759"/>
<keyword evidence="1" id="KW-0805">Transcription regulation</keyword>
<dbReference type="AlphaFoldDB" id="A0A1X2ILW7"/>
<keyword evidence="9" id="KW-1185">Reference proteome</keyword>
<comment type="caution">
    <text evidence="8">The sequence shown here is derived from an EMBL/GenBank/DDBJ whole genome shotgun (WGS) entry which is preliminary data.</text>
</comment>
<dbReference type="GO" id="GO:0042796">
    <property type="term" value="P:snRNA transcription by RNA polymerase III"/>
    <property type="evidence" value="ECO:0007669"/>
    <property type="project" value="TreeGrafter"/>
</dbReference>
<dbReference type="SMART" id="SM00717">
    <property type="entry name" value="SANT"/>
    <property type="match status" value="1"/>
</dbReference>
<protein>
    <submittedName>
        <fullName evidence="8">Uncharacterized protein</fullName>
    </submittedName>
</protein>
<evidence type="ECO:0000256" key="1">
    <source>
        <dbReference type="ARBA" id="ARBA00023015"/>
    </source>
</evidence>
<feature type="compositionally biased region" description="Polar residues" evidence="5">
    <location>
        <begin position="557"/>
        <end position="579"/>
    </location>
</feature>
<feature type="region of interest" description="Disordered" evidence="5">
    <location>
        <begin position="61"/>
        <end position="80"/>
    </location>
</feature>
<dbReference type="PROSITE" id="PS50090">
    <property type="entry name" value="MYB_LIKE"/>
    <property type="match status" value="1"/>
</dbReference>
<keyword evidence="3" id="KW-0804">Transcription</keyword>
<dbReference type="PANTHER" id="PTHR46621:SF1">
    <property type="entry name" value="SNRNA-ACTIVATING PROTEIN COMPLEX SUBUNIT 4"/>
    <property type="match status" value="1"/>
</dbReference>
<feature type="region of interest" description="Disordered" evidence="5">
    <location>
        <begin position="333"/>
        <end position="375"/>
    </location>
</feature>
<dbReference type="Proteomes" id="UP000193560">
    <property type="component" value="Unassembled WGS sequence"/>
</dbReference>
<dbReference type="InterPro" id="IPR051575">
    <property type="entry name" value="Myb-like_DNA-bd"/>
</dbReference>
<reference evidence="8 9" key="1">
    <citation type="submission" date="2016-07" db="EMBL/GenBank/DDBJ databases">
        <title>Pervasive Adenine N6-methylation of Active Genes in Fungi.</title>
        <authorList>
            <consortium name="DOE Joint Genome Institute"/>
            <person name="Mondo S.J."/>
            <person name="Dannebaum R.O."/>
            <person name="Kuo R.C."/>
            <person name="Labutti K."/>
            <person name="Haridas S."/>
            <person name="Kuo A."/>
            <person name="Salamov A."/>
            <person name="Ahrendt S.R."/>
            <person name="Lipzen A."/>
            <person name="Sullivan W."/>
            <person name="Andreopoulos W.B."/>
            <person name="Clum A."/>
            <person name="Lindquist E."/>
            <person name="Daum C."/>
            <person name="Ramamoorthy G.K."/>
            <person name="Gryganskyi A."/>
            <person name="Culley D."/>
            <person name="Magnuson J.K."/>
            <person name="James T.Y."/>
            <person name="O'Malley M.A."/>
            <person name="Stajich J.E."/>
            <person name="Spatafora J.W."/>
            <person name="Visel A."/>
            <person name="Grigoriev I.V."/>
        </authorList>
    </citation>
    <scope>NUCLEOTIDE SEQUENCE [LARGE SCALE GENOMIC DNA]</scope>
    <source>
        <strain evidence="8 9">NRRL 1336</strain>
    </source>
</reference>
<evidence type="ECO:0000256" key="2">
    <source>
        <dbReference type="ARBA" id="ARBA00023125"/>
    </source>
</evidence>
<organism evidence="8 9">
    <name type="scientific">Absidia repens</name>
    <dbReference type="NCBI Taxonomy" id="90262"/>
    <lineage>
        <taxon>Eukaryota</taxon>
        <taxon>Fungi</taxon>
        <taxon>Fungi incertae sedis</taxon>
        <taxon>Mucoromycota</taxon>
        <taxon>Mucoromycotina</taxon>
        <taxon>Mucoromycetes</taxon>
        <taxon>Mucorales</taxon>
        <taxon>Cunninghamellaceae</taxon>
        <taxon>Absidia</taxon>
    </lineage>
</organism>
<feature type="region of interest" description="Disordered" evidence="5">
    <location>
        <begin position="497"/>
        <end position="606"/>
    </location>
</feature>
<dbReference type="EMBL" id="MCGE01000008">
    <property type="protein sequence ID" value="ORZ18768.1"/>
    <property type="molecule type" value="Genomic_DNA"/>
</dbReference>
<dbReference type="InterPro" id="IPR017930">
    <property type="entry name" value="Myb_dom"/>
</dbReference>
<feature type="domain" description="HTH myb-type" evidence="7">
    <location>
        <begin position="446"/>
        <end position="501"/>
    </location>
</feature>
<dbReference type="STRING" id="90262.A0A1X2ILW7"/>
<evidence type="ECO:0000313" key="9">
    <source>
        <dbReference type="Proteomes" id="UP000193560"/>
    </source>
</evidence>
<feature type="compositionally biased region" description="Basic and acidic residues" evidence="5">
    <location>
        <begin position="1"/>
        <end position="10"/>
    </location>
</feature>
<sequence length="606" mass="69642">MQASRFHDSTVKAPSPLGRRQSTTFTQSTDHLDHILHSVRQQIESWGKDAKWKIDLVLTEPSRQQQHQPMKPSSSSLLSSPLKTHKIEDTADRPLINALQPKSSYSLPVSSNTQYPWDYVAPYHDNWNHEFNDDRDQQLREALERNQYLESIIRSQADQLGQSRELPPDVNNVVETMKQVYLMSENEQRLRYNTETKMLHKDIQTLTKRLQKTTQLLHSMESLELSPKDVDLDKTELLEDKKRLQQKLHLGQLRLKARDAEIEFLQLKQHQDEQPNNPLPPSSPRFKDTTHKTRPYLFQQQYSPKLRSDIQPNTISGLDSLGMLADQMLSDPDFESQHASDTERSRYTANTPPPPSRRNKLRKRPLNNLKEEEPDPTIYYYNRPAYGSSNAPAYYYNANEKRSKRSIDSANTLLSMFPSKSPPLAQISDQEMDRSPASYSRQQKPKSKLAYVRWTPDEDQLLRSSVFKNGTGNWDKVAQMVPDRSSQQCRQRWSKYLDQKHGPPPPHQQQQQQQHPQPQPHPQAASGSKDNNNDARHSPSIASLLNKDGPDPEDTRMTSTSPLQQHSPNVAPNTSSHPVSSFGYHPPSPISTPKNWNRDAGGFNRA</sequence>
<evidence type="ECO:0000256" key="4">
    <source>
        <dbReference type="ARBA" id="ARBA00023242"/>
    </source>
</evidence>
<dbReference type="Pfam" id="PF00249">
    <property type="entry name" value="Myb_DNA-binding"/>
    <property type="match status" value="1"/>
</dbReference>
<dbReference type="CDD" id="cd00167">
    <property type="entry name" value="SANT"/>
    <property type="match status" value="1"/>
</dbReference>
<dbReference type="InterPro" id="IPR009057">
    <property type="entry name" value="Homeodomain-like_sf"/>
</dbReference>
<feature type="region of interest" description="Disordered" evidence="5">
    <location>
        <begin position="1"/>
        <end position="26"/>
    </location>
</feature>
<dbReference type="PROSITE" id="PS51294">
    <property type="entry name" value="HTH_MYB"/>
    <property type="match status" value="1"/>
</dbReference>
<name>A0A1X2ILW7_9FUNG</name>
<dbReference type="GO" id="GO:0042795">
    <property type="term" value="P:snRNA transcription by RNA polymerase II"/>
    <property type="evidence" value="ECO:0007669"/>
    <property type="project" value="TreeGrafter"/>
</dbReference>